<proteinExistence type="predicted"/>
<dbReference type="SUPFAM" id="SSF52788">
    <property type="entry name" value="Phosphotyrosine protein phosphatases I"/>
    <property type="match status" value="1"/>
</dbReference>
<sequence>MLNVLILCTHNSARSALGEAMLNHWARERDVAVKAYSAGSAPSGRTNPHALAVLAQAGIDVSYLRSKNWDEFSQNDAPNIDIVITVCDSAAGEVCPLFQGGAHQVKVHWGYPDPSNTVGDDTAKHAAFEVTRQAIGYRMLMLLDFFESLTDKPEDDNALKQAWQALPKDVRLAQLTHVLKK</sequence>
<reference evidence="3" key="2">
    <citation type="submission" date="2020-09" db="EMBL/GenBank/DDBJ databases">
        <authorList>
            <person name="Sun Q."/>
            <person name="Kim S."/>
        </authorList>
    </citation>
    <scope>NUCLEOTIDE SEQUENCE</scope>
    <source>
        <strain evidence="3">KCTC 32501</strain>
    </source>
</reference>
<dbReference type="GO" id="GO:0046685">
    <property type="term" value="P:response to arsenic-containing substance"/>
    <property type="evidence" value="ECO:0007669"/>
    <property type="project" value="UniProtKB-KW"/>
</dbReference>
<evidence type="ECO:0000256" key="1">
    <source>
        <dbReference type="ARBA" id="ARBA00022849"/>
    </source>
</evidence>
<dbReference type="InterPro" id="IPR023485">
    <property type="entry name" value="Ptyr_pPase"/>
</dbReference>
<dbReference type="EMBL" id="BMZG01000004">
    <property type="protein sequence ID" value="GHA69858.1"/>
    <property type="molecule type" value="Genomic_DNA"/>
</dbReference>
<keyword evidence="1" id="KW-0059">Arsenical resistance</keyword>
<name>A0A8J3CMY8_9BURK</name>
<dbReference type="PANTHER" id="PTHR43428:SF1">
    <property type="entry name" value="ARSENATE REDUCTASE"/>
    <property type="match status" value="1"/>
</dbReference>
<dbReference type="CDD" id="cd16345">
    <property type="entry name" value="LMWP_ArsC"/>
    <property type="match status" value="1"/>
</dbReference>
<evidence type="ECO:0000259" key="2">
    <source>
        <dbReference type="SMART" id="SM00226"/>
    </source>
</evidence>
<dbReference type="InterPro" id="IPR036196">
    <property type="entry name" value="Ptyr_pPase_sf"/>
</dbReference>
<feature type="domain" description="Phosphotyrosine protein phosphatase I" evidence="2">
    <location>
        <begin position="2"/>
        <end position="145"/>
    </location>
</feature>
<gene>
    <name evidence="3" type="primary">arsC</name>
    <name evidence="3" type="ORF">GCM10009007_08090</name>
</gene>
<dbReference type="Pfam" id="PF01451">
    <property type="entry name" value="LMWPc"/>
    <property type="match status" value="1"/>
</dbReference>
<dbReference type="RefSeq" id="WP_189492014.1">
    <property type="nucleotide sequence ID" value="NZ_BMZG01000004.1"/>
</dbReference>
<comment type="caution">
    <text evidence="3">The sequence shown here is derived from an EMBL/GenBank/DDBJ whole genome shotgun (WGS) entry which is preliminary data.</text>
</comment>
<organism evidence="3 4">
    <name type="scientific">Formosimonas limnophila</name>
    <dbReference type="NCBI Taxonomy" id="1384487"/>
    <lineage>
        <taxon>Bacteria</taxon>
        <taxon>Pseudomonadati</taxon>
        <taxon>Pseudomonadota</taxon>
        <taxon>Betaproteobacteria</taxon>
        <taxon>Burkholderiales</taxon>
        <taxon>Burkholderiaceae</taxon>
        <taxon>Formosimonas</taxon>
    </lineage>
</organism>
<keyword evidence="4" id="KW-1185">Reference proteome</keyword>
<dbReference type="SMART" id="SM00226">
    <property type="entry name" value="LMWPc"/>
    <property type="match status" value="1"/>
</dbReference>
<protein>
    <submittedName>
        <fullName evidence="3">Arsenate reductase</fullName>
    </submittedName>
</protein>
<accession>A0A8J3CMY8</accession>
<evidence type="ECO:0000313" key="3">
    <source>
        <dbReference type="EMBL" id="GHA69858.1"/>
    </source>
</evidence>
<dbReference type="PANTHER" id="PTHR43428">
    <property type="entry name" value="ARSENATE REDUCTASE"/>
    <property type="match status" value="1"/>
</dbReference>
<dbReference type="Proteomes" id="UP000614287">
    <property type="component" value="Unassembled WGS sequence"/>
</dbReference>
<dbReference type="AlphaFoldDB" id="A0A8J3CMY8"/>
<reference evidence="3" key="1">
    <citation type="journal article" date="2014" name="Int. J. Syst. Evol. Microbiol.">
        <title>Complete genome sequence of Corynebacterium casei LMG S-19264T (=DSM 44701T), isolated from a smear-ripened cheese.</title>
        <authorList>
            <consortium name="US DOE Joint Genome Institute (JGI-PGF)"/>
            <person name="Walter F."/>
            <person name="Albersmeier A."/>
            <person name="Kalinowski J."/>
            <person name="Ruckert C."/>
        </authorList>
    </citation>
    <scope>NUCLEOTIDE SEQUENCE</scope>
    <source>
        <strain evidence="3">KCTC 32501</strain>
    </source>
</reference>
<evidence type="ECO:0000313" key="4">
    <source>
        <dbReference type="Proteomes" id="UP000614287"/>
    </source>
</evidence>
<dbReference type="Gene3D" id="3.40.50.2300">
    <property type="match status" value="1"/>
</dbReference>